<dbReference type="SUPFAM" id="SSF51735">
    <property type="entry name" value="NAD(P)-binding Rossmann-fold domains"/>
    <property type="match status" value="1"/>
</dbReference>
<gene>
    <name evidence="4" type="ORF">H2509_07415</name>
</gene>
<organism evidence="4 5">
    <name type="scientific">Stappia albiluteola</name>
    <dbReference type="NCBI Taxonomy" id="2758565"/>
    <lineage>
        <taxon>Bacteria</taxon>
        <taxon>Pseudomonadati</taxon>
        <taxon>Pseudomonadota</taxon>
        <taxon>Alphaproteobacteria</taxon>
        <taxon>Hyphomicrobiales</taxon>
        <taxon>Stappiaceae</taxon>
        <taxon>Stappia</taxon>
    </lineage>
</organism>
<keyword evidence="5" id="KW-1185">Reference proteome</keyword>
<dbReference type="PRINTS" id="PR00081">
    <property type="entry name" value="GDHRDH"/>
</dbReference>
<protein>
    <submittedName>
        <fullName evidence="4">SDR family oxidoreductase</fullName>
    </submittedName>
</protein>
<accession>A0A839AD54</accession>
<dbReference type="GO" id="GO:0016614">
    <property type="term" value="F:oxidoreductase activity, acting on CH-OH group of donors"/>
    <property type="evidence" value="ECO:0007669"/>
    <property type="project" value="UniProtKB-ARBA"/>
</dbReference>
<evidence type="ECO:0000256" key="2">
    <source>
        <dbReference type="ARBA" id="ARBA00023002"/>
    </source>
</evidence>
<comment type="similarity">
    <text evidence="1">Belongs to the short-chain dehydrogenases/reductases (SDR) family.</text>
</comment>
<dbReference type="PANTHER" id="PTHR48107">
    <property type="entry name" value="NADPH-DEPENDENT ALDEHYDE REDUCTASE-LIKE PROTEIN, CHLOROPLASTIC-RELATED"/>
    <property type="match status" value="1"/>
</dbReference>
<keyword evidence="2" id="KW-0560">Oxidoreductase</keyword>
<evidence type="ECO:0000313" key="5">
    <source>
        <dbReference type="Proteomes" id="UP000541109"/>
    </source>
</evidence>
<dbReference type="Proteomes" id="UP000541109">
    <property type="component" value="Unassembled WGS sequence"/>
</dbReference>
<proteinExistence type="inferred from homology"/>
<dbReference type="EMBL" id="JACFXV010000044">
    <property type="protein sequence ID" value="MBA5776958.1"/>
    <property type="molecule type" value="Genomic_DNA"/>
</dbReference>
<dbReference type="InterPro" id="IPR057326">
    <property type="entry name" value="KR_dom"/>
</dbReference>
<dbReference type="RefSeq" id="WP_182163896.1">
    <property type="nucleotide sequence ID" value="NZ_JACFXV010000044.1"/>
</dbReference>
<dbReference type="Gene3D" id="3.40.50.720">
    <property type="entry name" value="NAD(P)-binding Rossmann-like Domain"/>
    <property type="match status" value="1"/>
</dbReference>
<name>A0A839AD54_9HYPH</name>
<evidence type="ECO:0000256" key="1">
    <source>
        <dbReference type="ARBA" id="ARBA00006484"/>
    </source>
</evidence>
<evidence type="ECO:0000313" key="4">
    <source>
        <dbReference type="EMBL" id="MBA5776958.1"/>
    </source>
</evidence>
<dbReference type="InterPro" id="IPR036291">
    <property type="entry name" value="NAD(P)-bd_dom_sf"/>
</dbReference>
<dbReference type="Pfam" id="PF13561">
    <property type="entry name" value="adh_short_C2"/>
    <property type="match status" value="1"/>
</dbReference>
<dbReference type="InterPro" id="IPR020904">
    <property type="entry name" value="Sc_DH/Rdtase_CS"/>
</dbReference>
<dbReference type="PANTHER" id="PTHR48107:SF7">
    <property type="entry name" value="RE15974P"/>
    <property type="match status" value="1"/>
</dbReference>
<dbReference type="FunFam" id="3.40.50.720:FF:000173">
    <property type="entry name" value="3-oxoacyl-[acyl-carrier protein] reductase"/>
    <property type="match status" value="1"/>
</dbReference>
<sequence length="254" mass="26173">MAGDKGVLIVTGGSRGIGAAVCRLAAREGYTVVVNYVANQAAADTLVAELVASGGKAHAVRGDVQHEADVLHLFAEADRLGPLAGLVNNAGVVDRPARVDEMSVERLSRMFAVNILGSFLCAREAVKRLSTRHGGKGGAIVNLSSAAAKLGAAAQYVDYAAAKGAIDTFTVGLSREVASEGVRVMAVRPGIIDTEIHASGGLPNRVAEMRGQLPMKREGSAEEVAKAILWLLSDEASYSTGAILDVSGGRATLP</sequence>
<reference evidence="4 5" key="1">
    <citation type="submission" date="2020-07" db="EMBL/GenBank/DDBJ databases">
        <title>Stappia sp., F7233, whole genome shotgun sequencing project.</title>
        <authorList>
            <person name="Jiang S."/>
            <person name="Liu Z.W."/>
            <person name="Du Z.J."/>
        </authorList>
    </citation>
    <scope>NUCLEOTIDE SEQUENCE [LARGE SCALE GENOMIC DNA]</scope>
    <source>
        <strain evidence="4 5">F7233</strain>
    </source>
</reference>
<dbReference type="PROSITE" id="PS00061">
    <property type="entry name" value="ADH_SHORT"/>
    <property type="match status" value="1"/>
</dbReference>
<dbReference type="InterPro" id="IPR002347">
    <property type="entry name" value="SDR_fam"/>
</dbReference>
<dbReference type="SMART" id="SM00822">
    <property type="entry name" value="PKS_KR"/>
    <property type="match status" value="1"/>
</dbReference>
<dbReference type="AlphaFoldDB" id="A0A839AD54"/>
<evidence type="ECO:0000259" key="3">
    <source>
        <dbReference type="SMART" id="SM00822"/>
    </source>
</evidence>
<feature type="domain" description="Ketoreductase" evidence="3">
    <location>
        <begin position="6"/>
        <end position="194"/>
    </location>
</feature>
<comment type="caution">
    <text evidence="4">The sequence shown here is derived from an EMBL/GenBank/DDBJ whole genome shotgun (WGS) entry which is preliminary data.</text>
</comment>
<dbReference type="PRINTS" id="PR00080">
    <property type="entry name" value="SDRFAMILY"/>
</dbReference>